<feature type="compositionally biased region" description="Polar residues" evidence="1">
    <location>
        <begin position="107"/>
        <end position="117"/>
    </location>
</feature>
<dbReference type="AlphaFoldDB" id="A0A1R0H4J9"/>
<feature type="region of interest" description="Disordered" evidence="1">
    <location>
        <begin position="1"/>
        <end position="159"/>
    </location>
</feature>
<feature type="compositionally biased region" description="Polar residues" evidence="1">
    <location>
        <begin position="233"/>
        <end position="246"/>
    </location>
</feature>
<dbReference type="OrthoDB" id="10522244at2759"/>
<protein>
    <submittedName>
        <fullName evidence="2">Uncharacterized protein</fullName>
    </submittedName>
</protein>
<evidence type="ECO:0000313" key="3">
    <source>
        <dbReference type="Proteomes" id="UP000187455"/>
    </source>
</evidence>
<proteinExistence type="predicted"/>
<feature type="compositionally biased region" description="Basic and acidic residues" evidence="1">
    <location>
        <begin position="280"/>
        <end position="296"/>
    </location>
</feature>
<reference evidence="2 3" key="1">
    <citation type="journal article" date="2016" name="Mol. Biol. Evol.">
        <title>Genome-Wide Survey of Gut Fungi (Harpellales) Reveals the First Horizontally Transferred Ubiquitin Gene from a Mosquito Host.</title>
        <authorList>
            <person name="Wang Y."/>
            <person name="White M.M."/>
            <person name="Kvist S."/>
            <person name="Moncalvo J.M."/>
        </authorList>
    </citation>
    <scope>NUCLEOTIDE SEQUENCE [LARGE SCALE GENOMIC DNA]</scope>
    <source>
        <strain evidence="2 3">ALG-7-W6</strain>
    </source>
</reference>
<evidence type="ECO:0000313" key="2">
    <source>
        <dbReference type="EMBL" id="OLY84075.1"/>
    </source>
</evidence>
<comment type="caution">
    <text evidence="2">The sequence shown here is derived from an EMBL/GenBank/DDBJ whole genome shotgun (WGS) entry which is preliminary data.</text>
</comment>
<feature type="compositionally biased region" description="Polar residues" evidence="1">
    <location>
        <begin position="143"/>
        <end position="156"/>
    </location>
</feature>
<feature type="compositionally biased region" description="Basic residues" evidence="1">
    <location>
        <begin position="1"/>
        <end position="24"/>
    </location>
</feature>
<organism evidence="2 3">
    <name type="scientific">Smittium mucronatum</name>
    <dbReference type="NCBI Taxonomy" id="133383"/>
    <lineage>
        <taxon>Eukaryota</taxon>
        <taxon>Fungi</taxon>
        <taxon>Fungi incertae sedis</taxon>
        <taxon>Zoopagomycota</taxon>
        <taxon>Kickxellomycotina</taxon>
        <taxon>Harpellomycetes</taxon>
        <taxon>Harpellales</taxon>
        <taxon>Legeriomycetaceae</taxon>
        <taxon>Smittium</taxon>
    </lineage>
</organism>
<name>A0A1R0H4J9_9FUNG</name>
<feature type="compositionally biased region" description="Low complexity" evidence="1">
    <location>
        <begin position="220"/>
        <end position="232"/>
    </location>
</feature>
<gene>
    <name evidence="2" type="ORF">AYI68_g1770</name>
</gene>
<feature type="compositionally biased region" description="Basic residues" evidence="1">
    <location>
        <begin position="198"/>
        <end position="207"/>
    </location>
</feature>
<feature type="compositionally biased region" description="Basic and acidic residues" evidence="1">
    <location>
        <begin position="124"/>
        <end position="136"/>
    </location>
</feature>
<sequence>MVVTLRKRTVSKNVKKSPAIKKSTRGIVNEKTAQNTSPSKNKSSKKPQEKSKTTKKTANTKNNSKISENRKESLTSVKDALIIKPLKPKRTRKSERKSEMFLFVDDSSFSGILNSSSENEDGDFFDKSGRNSKSDKNSPSNKRTLATISTSETGELSQEKLDEFEKGLIDKSSSIGSYNNMGSESFLADFEENEARKIKSPKNKRMQKSPAKNPRNSKASPSNLIESTSSSSIDFFTTNIKPSSSEPIAKINWLDDKNVGNSLPISAKSRASKNNANKSQTEKVGKSSRGAKKESSSPKSKSKSTDSSIPNNASTVKKEPKLLTLTTTFDFGQTKKSAKTNRSNIDDFELVEENCVFIY</sequence>
<evidence type="ECO:0000256" key="1">
    <source>
        <dbReference type="SAM" id="MobiDB-lite"/>
    </source>
</evidence>
<feature type="region of interest" description="Disordered" evidence="1">
    <location>
        <begin position="192"/>
        <end position="319"/>
    </location>
</feature>
<dbReference type="EMBL" id="LSSL01000629">
    <property type="protein sequence ID" value="OLY84075.1"/>
    <property type="molecule type" value="Genomic_DNA"/>
</dbReference>
<feature type="compositionally biased region" description="Basic residues" evidence="1">
    <location>
        <begin position="86"/>
        <end position="95"/>
    </location>
</feature>
<feature type="compositionally biased region" description="Low complexity" evidence="1">
    <location>
        <begin position="56"/>
        <end position="66"/>
    </location>
</feature>
<keyword evidence="3" id="KW-1185">Reference proteome</keyword>
<accession>A0A1R0H4J9</accession>
<dbReference type="Proteomes" id="UP000187455">
    <property type="component" value="Unassembled WGS sequence"/>
</dbReference>